<organism evidence="1 2">
    <name type="scientific">Papaver somniferum</name>
    <name type="common">Opium poppy</name>
    <dbReference type="NCBI Taxonomy" id="3469"/>
    <lineage>
        <taxon>Eukaryota</taxon>
        <taxon>Viridiplantae</taxon>
        <taxon>Streptophyta</taxon>
        <taxon>Embryophyta</taxon>
        <taxon>Tracheophyta</taxon>
        <taxon>Spermatophyta</taxon>
        <taxon>Magnoliopsida</taxon>
        <taxon>Ranunculales</taxon>
        <taxon>Papaveraceae</taxon>
        <taxon>Papaveroideae</taxon>
        <taxon>Papaver</taxon>
    </lineage>
</organism>
<protein>
    <submittedName>
        <fullName evidence="1">Uncharacterized protein</fullName>
    </submittedName>
</protein>
<dbReference type="AlphaFoldDB" id="A0A4Y7KI83"/>
<dbReference type="Gramene" id="RZC71778">
    <property type="protein sequence ID" value="RZC71778"/>
    <property type="gene ID" value="C5167_035132"/>
</dbReference>
<evidence type="ECO:0000313" key="2">
    <source>
        <dbReference type="Proteomes" id="UP000316621"/>
    </source>
</evidence>
<name>A0A4Y7KI83_PAPSO</name>
<evidence type="ECO:0000313" key="1">
    <source>
        <dbReference type="EMBL" id="RZC71778.1"/>
    </source>
</evidence>
<keyword evidence="2" id="KW-1185">Reference proteome</keyword>
<gene>
    <name evidence="1" type="ORF">C5167_035132</name>
</gene>
<dbReference type="Proteomes" id="UP000316621">
    <property type="component" value="Chromosome 7"/>
</dbReference>
<sequence length="156" mass="17988">MALKSVTKMLSQRWFSTSTRGITNTGGGTETSKHITDEKWRGLYERIKQATAETNQLRDECNAYFALKRAFPQDRVVWALFILSVGYNVVLQSQEILKTRNVIKDKQTQLTARRNAIKDKQTQLTARRNAIKDKESQLTARPRRSFRETSFGAFVK</sequence>
<accession>A0A4Y7KI83</accession>
<proteinExistence type="predicted"/>
<dbReference type="EMBL" id="CM010721">
    <property type="protein sequence ID" value="RZC71778.1"/>
    <property type="molecule type" value="Genomic_DNA"/>
</dbReference>
<reference evidence="1 2" key="1">
    <citation type="journal article" date="2018" name="Science">
        <title>The opium poppy genome and morphinan production.</title>
        <authorList>
            <person name="Guo L."/>
            <person name="Winzer T."/>
            <person name="Yang X."/>
            <person name="Li Y."/>
            <person name="Ning Z."/>
            <person name="He Z."/>
            <person name="Teodor R."/>
            <person name="Lu Y."/>
            <person name="Bowser T.A."/>
            <person name="Graham I.A."/>
            <person name="Ye K."/>
        </authorList>
    </citation>
    <scope>NUCLEOTIDE SEQUENCE [LARGE SCALE GENOMIC DNA]</scope>
    <source>
        <strain evidence="2">cv. HN1</strain>
        <tissue evidence="1">Leaves</tissue>
    </source>
</reference>